<evidence type="ECO:0000313" key="5">
    <source>
        <dbReference type="Proteomes" id="UP000801492"/>
    </source>
</evidence>
<keyword evidence="5" id="KW-1185">Reference proteome</keyword>
<dbReference type="PANTHER" id="PTHR23248">
    <property type="entry name" value="PHOSPHOLIPID SCRAMBLASE-RELATED"/>
    <property type="match status" value="1"/>
</dbReference>
<organism evidence="4 5">
    <name type="scientific">Ignelater luminosus</name>
    <name type="common">Cucubano</name>
    <name type="synonym">Pyrophorus luminosus</name>
    <dbReference type="NCBI Taxonomy" id="2038154"/>
    <lineage>
        <taxon>Eukaryota</taxon>
        <taxon>Metazoa</taxon>
        <taxon>Ecdysozoa</taxon>
        <taxon>Arthropoda</taxon>
        <taxon>Hexapoda</taxon>
        <taxon>Insecta</taxon>
        <taxon>Pterygota</taxon>
        <taxon>Neoptera</taxon>
        <taxon>Endopterygota</taxon>
        <taxon>Coleoptera</taxon>
        <taxon>Polyphaga</taxon>
        <taxon>Elateriformia</taxon>
        <taxon>Elateroidea</taxon>
        <taxon>Elateridae</taxon>
        <taxon>Agrypninae</taxon>
        <taxon>Pyrophorini</taxon>
        <taxon>Ignelater</taxon>
    </lineage>
</organism>
<name>A0A8K0CCZ4_IGNLU</name>
<dbReference type="OrthoDB" id="191150at2759"/>
<reference evidence="4" key="1">
    <citation type="submission" date="2019-08" db="EMBL/GenBank/DDBJ databases">
        <title>The genome of the North American firefly Photinus pyralis.</title>
        <authorList>
            <consortium name="Photinus pyralis genome working group"/>
            <person name="Fallon T.R."/>
            <person name="Sander Lower S.E."/>
            <person name="Weng J.-K."/>
        </authorList>
    </citation>
    <scope>NUCLEOTIDE SEQUENCE</scope>
    <source>
        <strain evidence="4">TRF0915ILg1</strain>
        <tissue evidence="4">Whole body</tissue>
    </source>
</reference>
<feature type="region of interest" description="Disordered" evidence="3">
    <location>
        <begin position="1"/>
        <end position="77"/>
    </location>
</feature>
<accession>A0A8K0CCZ4</accession>
<evidence type="ECO:0000256" key="1">
    <source>
        <dbReference type="ARBA" id="ARBA00005350"/>
    </source>
</evidence>
<dbReference type="PANTHER" id="PTHR23248:SF9">
    <property type="entry name" value="PHOSPHOLIPID SCRAMBLASE"/>
    <property type="match status" value="1"/>
</dbReference>
<dbReference type="GO" id="GO:0005886">
    <property type="term" value="C:plasma membrane"/>
    <property type="evidence" value="ECO:0007669"/>
    <property type="project" value="TreeGrafter"/>
</dbReference>
<protein>
    <recommendedName>
        <fullName evidence="2">Phospholipid scramblase</fullName>
    </recommendedName>
</protein>
<dbReference type="Pfam" id="PF03803">
    <property type="entry name" value="Scramblase"/>
    <property type="match status" value="1"/>
</dbReference>
<comment type="similarity">
    <text evidence="1 2">Belongs to the phospholipid scramblase family.</text>
</comment>
<dbReference type="InterPro" id="IPR005552">
    <property type="entry name" value="Scramblase"/>
</dbReference>
<dbReference type="InterPro" id="IPR025659">
    <property type="entry name" value="Tubby-like_C"/>
</dbReference>
<keyword evidence="2" id="KW-0564">Palmitate</keyword>
<dbReference type="AlphaFoldDB" id="A0A8K0CCZ4"/>
<feature type="compositionally biased region" description="Pro residues" evidence="3">
    <location>
        <begin position="36"/>
        <end position="61"/>
    </location>
</feature>
<keyword evidence="2" id="KW-0106">Calcium</keyword>
<evidence type="ECO:0000256" key="2">
    <source>
        <dbReference type="RuleBase" id="RU363116"/>
    </source>
</evidence>
<dbReference type="GO" id="GO:0017128">
    <property type="term" value="F:phospholipid scramblase activity"/>
    <property type="evidence" value="ECO:0007669"/>
    <property type="project" value="InterPro"/>
</dbReference>
<dbReference type="SUPFAM" id="SSF54518">
    <property type="entry name" value="Tubby C-terminal domain-like"/>
    <property type="match status" value="1"/>
</dbReference>
<keyword evidence="2" id="KW-0449">Lipoprotein</keyword>
<evidence type="ECO:0000256" key="3">
    <source>
        <dbReference type="SAM" id="MobiDB-lite"/>
    </source>
</evidence>
<evidence type="ECO:0000313" key="4">
    <source>
        <dbReference type="EMBL" id="KAF2883007.1"/>
    </source>
</evidence>
<dbReference type="Proteomes" id="UP000801492">
    <property type="component" value="Unassembled WGS sequence"/>
</dbReference>
<comment type="caution">
    <text evidence="4">The sequence shown here is derived from an EMBL/GenBank/DDBJ whole genome shotgun (WGS) entry which is preliminary data.</text>
</comment>
<dbReference type="EMBL" id="VTPC01090570">
    <property type="protein sequence ID" value="KAF2883007.1"/>
    <property type="molecule type" value="Genomic_DNA"/>
</dbReference>
<proteinExistence type="inferred from homology"/>
<comment type="function">
    <text evidence="2">May mediate accelerated ATP-independent bidirectional transbilayer migration of phospholipids upon binding calcium ions that results in a loss of phospholipid asymmetry in the plasma membrane.</text>
</comment>
<gene>
    <name evidence="4" type="ORF">ILUMI_23145</name>
</gene>
<comment type="cofactor">
    <cofactor evidence="2">
        <name>Ca(2+)</name>
        <dbReference type="ChEBI" id="CHEBI:29108"/>
    </cofactor>
</comment>
<feature type="compositionally biased region" description="Gly residues" evidence="3">
    <location>
        <begin position="26"/>
        <end position="35"/>
    </location>
</feature>
<sequence>MSYPNQHSANYPPPPMQGGYQAPGYPGYGPPQGGYGPPPGAYPPPQGGYPPPQGGYPPPGSPYAQGPPVMNQPMAQGGMPGSGWMNMPQSVVNCPPGLEYLTMIDHLLVHQKVELLEAFTGFETANKYTIKNSLGQKVYYAVEESDCLTRNCCGPLRPFGMKILDNFSNQIIHLHRPLACDSCFFPCCLQSMEVSAPPGTIVGTVEQDWSICCPAFSIKNPTGDTVLRIEGPFCTMSICGDVEFKVMSADGSTQVGKISKQWSGLMREMFTDADYFGITFPMDLDVRMKAVMLGACFLIDAMFFEKSQNKEEDRPGML</sequence>